<evidence type="ECO:0000313" key="7">
    <source>
        <dbReference type="EMBL" id="KAJ2849216.1"/>
    </source>
</evidence>
<feature type="region of interest" description="Disordered" evidence="6">
    <location>
        <begin position="1"/>
        <end position="32"/>
    </location>
</feature>
<dbReference type="Pfam" id="PF09420">
    <property type="entry name" value="Nop16"/>
    <property type="match status" value="1"/>
</dbReference>
<feature type="region of interest" description="Disordered" evidence="6">
    <location>
        <begin position="66"/>
        <end position="131"/>
    </location>
</feature>
<evidence type="ECO:0000256" key="1">
    <source>
        <dbReference type="ARBA" id="ARBA00002889"/>
    </source>
</evidence>
<comment type="caution">
    <text evidence="7">The sequence shown here is derived from an EMBL/GenBank/DDBJ whole genome shotgun (WGS) entry which is preliminary data.</text>
</comment>
<feature type="compositionally biased region" description="Acidic residues" evidence="6">
    <location>
        <begin position="114"/>
        <end position="125"/>
    </location>
</feature>
<dbReference type="OrthoDB" id="285729at2759"/>
<name>A0A9W8IE27_9FUNG</name>
<evidence type="ECO:0000256" key="4">
    <source>
        <dbReference type="ARBA" id="ARBA00015522"/>
    </source>
</evidence>
<feature type="compositionally biased region" description="Basic residues" evidence="6">
    <location>
        <begin position="1"/>
        <end position="31"/>
    </location>
</feature>
<keyword evidence="8" id="KW-1185">Reference proteome</keyword>
<organism evidence="7 8">
    <name type="scientific">Coemansia brasiliensis</name>
    <dbReference type="NCBI Taxonomy" id="2650707"/>
    <lineage>
        <taxon>Eukaryota</taxon>
        <taxon>Fungi</taxon>
        <taxon>Fungi incertae sedis</taxon>
        <taxon>Zoopagomycota</taxon>
        <taxon>Kickxellomycotina</taxon>
        <taxon>Kickxellomycetes</taxon>
        <taxon>Kickxellales</taxon>
        <taxon>Kickxellaceae</taxon>
        <taxon>Coemansia</taxon>
    </lineage>
</organism>
<evidence type="ECO:0000256" key="3">
    <source>
        <dbReference type="ARBA" id="ARBA00008479"/>
    </source>
</evidence>
<dbReference type="AlphaFoldDB" id="A0A9W8IE27"/>
<gene>
    <name evidence="7" type="primary">NOP16</name>
    <name evidence="7" type="ORF">IWW36_002789</name>
</gene>
<protein>
    <recommendedName>
        <fullName evidence="4">Nucleolar protein 16</fullName>
    </recommendedName>
</protein>
<comment type="subcellular location">
    <subcellularLocation>
        <location evidence="2">Nucleus</location>
        <location evidence="2">Nucleolus</location>
    </subcellularLocation>
</comment>
<accession>A0A9W8IE27</accession>
<dbReference type="GO" id="GO:0042273">
    <property type="term" value="P:ribosomal large subunit biogenesis"/>
    <property type="evidence" value="ECO:0007669"/>
    <property type="project" value="TreeGrafter"/>
</dbReference>
<evidence type="ECO:0000313" key="8">
    <source>
        <dbReference type="Proteomes" id="UP001139887"/>
    </source>
</evidence>
<evidence type="ECO:0000256" key="6">
    <source>
        <dbReference type="SAM" id="MobiDB-lite"/>
    </source>
</evidence>
<dbReference type="Proteomes" id="UP001139887">
    <property type="component" value="Unassembled WGS sequence"/>
</dbReference>
<reference evidence="7" key="1">
    <citation type="submission" date="2022-07" db="EMBL/GenBank/DDBJ databases">
        <title>Phylogenomic reconstructions and comparative analyses of Kickxellomycotina fungi.</title>
        <authorList>
            <person name="Reynolds N.K."/>
            <person name="Stajich J.E."/>
            <person name="Barry K."/>
            <person name="Grigoriev I.V."/>
            <person name="Crous P."/>
            <person name="Smith M.E."/>
        </authorList>
    </citation>
    <scope>NUCLEOTIDE SEQUENCE</scope>
    <source>
        <strain evidence="7">NRRL 1566</strain>
    </source>
</reference>
<keyword evidence="5" id="KW-0539">Nucleus</keyword>
<dbReference type="GO" id="GO:0005730">
    <property type="term" value="C:nucleolus"/>
    <property type="evidence" value="ECO:0007669"/>
    <property type="project" value="UniProtKB-SubCell"/>
</dbReference>
<dbReference type="PANTHER" id="PTHR13243">
    <property type="entry name" value="HSPC111 PROTEIN-RELATED"/>
    <property type="match status" value="1"/>
</dbReference>
<dbReference type="PANTHER" id="PTHR13243:SF1">
    <property type="entry name" value="NUCLEOLAR PROTEIN 16"/>
    <property type="match status" value="1"/>
</dbReference>
<dbReference type="InterPro" id="IPR019002">
    <property type="entry name" value="Ribosome_biogenesis_Nop16"/>
</dbReference>
<proteinExistence type="inferred from homology"/>
<comment type="function">
    <text evidence="1">Involved in the biogenesis of the 60S ribosomal subunit.</text>
</comment>
<evidence type="ECO:0000256" key="2">
    <source>
        <dbReference type="ARBA" id="ARBA00004604"/>
    </source>
</evidence>
<comment type="similarity">
    <text evidence="3">Belongs to the NOP16 family.</text>
</comment>
<sequence length="207" mass="24597">MVRPIARKKLRNPALKTTRRRAEKNRKKKFTGHPLLRELWDDSLTVTENYRKLGLVSKLNGVSGGTVKEVTHQSQEEEEKEEKEEDIKKSIPQGYGLIERDDDGNIVNVILPDEPQDPLDSDYEPEPVKAKKEGAQILERFSQEYETRKNRWMSQGERRILQKFIDKHGENYKAMFWDQELNKQQLTERQLQKKIEKYLKEKQEFEQ</sequence>
<evidence type="ECO:0000256" key="5">
    <source>
        <dbReference type="ARBA" id="ARBA00023242"/>
    </source>
</evidence>
<dbReference type="EMBL" id="JANBUW010000095">
    <property type="protein sequence ID" value="KAJ2849216.1"/>
    <property type="molecule type" value="Genomic_DNA"/>
</dbReference>